<dbReference type="OrthoDB" id="3009558at2759"/>
<dbReference type="EMBL" id="CAJVPA010000188">
    <property type="protein sequence ID" value="CAG8382180.1"/>
    <property type="molecule type" value="Genomic_DNA"/>
</dbReference>
<evidence type="ECO:0000313" key="1">
    <source>
        <dbReference type="EMBL" id="CAG8382180.1"/>
    </source>
</evidence>
<name>A0A9W4JAL1_9EURO</name>
<evidence type="ECO:0000313" key="2">
    <source>
        <dbReference type="Proteomes" id="UP001152646"/>
    </source>
</evidence>
<dbReference type="Proteomes" id="UP001152646">
    <property type="component" value="Unassembled WGS sequence"/>
</dbReference>
<protein>
    <submittedName>
        <fullName evidence="1">Uncharacterized protein</fullName>
    </submittedName>
</protein>
<dbReference type="AlphaFoldDB" id="A0A9W4JAL1"/>
<accession>A0A9W4JAL1</accession>
<reference evidence="1" key="1">
    <citation type="submission" date="2021-07" db="EMBL/GenBank/DDBJ databases">
        <authorList>
            <person name="Branca A.L. A."/>
        </authorList>
    </citation>
    <scope>NUCLEOTIDE SEQUENCE</scope>
</reference>
<organism evidence="1 2">
    <name type="scientific">Penicillium salamii</name>
    <dbReference type="NCBI Taxonomy" id="1612424"/>
    <lineage>
        <taxon>Eukaryota</taxon>
        <taxon>Fungi</taxon>
        <taxon>Dikarya</taxon>
        <taxon>Ascomycota</taxon>
        <taxon>Pezizomycotina</taxon>
        <taxon>Eurotiomycetes</taxon>
        <taxon>Eurotiomycetidae</taxon>
        <taxon>Eurotiales</taxon>
        <taxon>Aspergillaceae</taxon>
        <taxon>Penicillium</taxon>
    </lineage>
</organism>
<sequence length="140" mass="15789">MSLFCDIFKGYPAALDLYIIHLSFEHYEALPIIRWDISWAAELIKQAGEHPEQLKSILGHLRWFLKGAATAARPDCVEAYPALGLKIRFPGGQEAITVPTHAFITLRYIRSTPLLPIADRSGHIRMKLTRYSPIKSGLSM</sequence>
<comment type="caution">
    <text evidence="1">The sequence shown here is derived from an EMBL/GenBank/DDBJ whole genome shotgun (WGS) entry which is preliminary data.</text>
</comment>
<proteinExistence type="predicted"/>
<gene>
    <name evidence="1" type="ORF">PSALAMII_LOCUS6139</name>
</gene>